<sequence length="89" mass="9594">MMQLLTHPADYFLQKRSSDLKEARGHYQQSVVYSRIAGEQAKNVTLAVVSSPTGLGIAFGMGCIKGLDSDSSVKAHSMGLLNRVLVSLL</sequence>
<keyword evidence="2" id="KW-1185">Reference proteome</keyword>
<organism evidence="1 2">
    <name type="scientific">Neptunicella marina</name>
    <dbReference type="NCBI Taxonomy" id="2125989"/>
    <lineage>
        <taxon>Bacteria</taxon>
        <taxon>Pseudomonadati</taxon>
        <taxon>Pseudomonadota</taxon>
        <taxon>Gammaproteobacteria</taxon>
        <taxon>Alteromonadales</taxon>
        <taxon>Alteromonadaceae</taxon>
        <taxon>Neptunicella</taxon>
    </lineage>
</organism>
<dbReference type="EMBL" id="JACNEP010000018">
    <property type="protein sequence ID" value="MBC3767440.1"/>
    <property type="molecule type" value="Genomic_DNA"/>
</dbReference>
<gene>
    <name evidence="1" type="ORF">H8B19_16295</name>
</gene>
<dbReference type="AlphaFoldDB" id="A0A8J6IU59"/>
<dbReference type="RefSeq" id="WP_186507962.1">
    <property type="nucleotide sequence ID" value="NZ_JACNEP010000018.1"/>
</dbReference>
<dbReference type="Proteomes" id="UP000601768">
    <property type="component" value="Unassembled WGS sequence"/>
</dbReference>
<evidence type="ECO:0000313" key="1">
    <source>
        <dbReference type="EMBL" id="MBC3767440.1"/>
    </source>
</evidence>
<protein>
    <submittedName>
        <fullName evidence="1">Uncharacterized protein</fullName>
    </submittedName>
</protein>
<proteinExistence type="predicted"/>
<reference evidence="1" key="1">
    <citation type="journal article" date="2018" name="Int. J. Syst. Evol. Microbiol.">
        <title>Neptunicella marina gen. nov., sp. nov., isolated from surface seawater.</title>
        <authorList>
            <person name="Liu X."/>
            <person name="Lai Q."/>
            <person name="Du Y."/>
            <person name="Zhang X."/>
            <person name="Liu Z."/>
            <person name="Sun F."/>
            <person name="Shao Z."/>
        </authorList>
    </citation>
    <scope>NUCLEOTIDE SEQUENCE</scope>
    <source>
        <strain evidence="1">S27-2</strain>
    </source>
</reference>
<comment type="caution">
    <text evidence="1">The sequence shown here is derived from an EMBL/GenBank/DDBJ whole genome shotgun (WGS) entry which is preliminary data.</text>
</comment>
<accession>A0A8J6IU59</accession>
<reference evidence="1" key="2">
    <citation type="submission" date="2020-08" db="EMBL/GenBank/DDBJ databases">
        <authorList>
            <person name="Lai Q."/>
        </authorList>
    </citation>
    <scope>NUCLEOTIDE SEQUENCE</scope>
    <source>
        <strain evidence="1">S27-2</strain>
    </source>
</reference>
<name>A0A8J6IU59_9ALTE</name>
<evidence type="ECO:0000313" key="2">
    <source>
        <dbReference type="Proteomes" id="UP000601768"/>
    </source>
</evidence>